<reference evidence="2 3" key="1">
    <citation type="submission" date="2019-05" db="EMBL/GenBank/DDBJ databases">
        <title>Emergence of the Ug99 lineage of the wheat stem rust pathogen through somatic hybridization.</title>
        <authorList>
            <person name="Li F."/>
            <person name="Upadhyaya N.M."/>
            <person name="Sperschneider J."/>
            <person name="Matny O."/>
            <person name="Nguyen-Phuc H."/>
            <person name="Mago R."/>
            <person name="Raley C."/>
            <person name="Miller M.E."/>
            <person name="Silverstein K.A.T."/>
            <person name="Henningsen E."/>
            <person name="Hirsch C.D."/>
            <person name="Visser B."/>
            <person name="Pretorius Z.A."/>
            <person name="Steffenson B.J."/>
            <person name="Schwessinger B."/>
            <person name="Dodds P.N."/>
            <person name="Figueroa M."/>
        </authorList>
    </citation>
    <scope>NUCLEOTIDE SEQUENCE [LARGE SCALE GENOMIC DNA]</scope>
    <source>
        <strain evidence="2 3">Ug99</strain>
    </source>
</reference>
<evidence type="ECO:0000313" key="3">
    <source>
        <dbReference type="Proteomes" id="UP000325313"/>
    </source>
</evidence>
<sequence>MSGPNSYRPRHSHPINGLSLIPQHVLNSNRNTPSPRLSRPAIDPFKAFTANDLDGFVDSITSKIRNALLGNSSTDPPQPQTKTHSSRSSDVFGKLESIQASNQSNLAPRPGPSGSKNQSAGDGLDDTVCDEESSDSHVENSIQPKLKTDTHIVIDSDDDNLASSPRGSQIVQNQTSQISQSDYSDGDPRFG</sequence>
<evidence type="ECO:0000256" key="1">
    <source>
        <dbReference type="SAM" id="MobiDB-lite"/>
    </source>
</evidence>
<feature type="compositionally biased region" description="Polar residues" evidence="1">
    <location>
        <begin position="68"/>
        <end position="89"/>
    </location>
</feature>
<accession>A0A5B0S7P7</accession>
<proteinExistence type="predicted"/>
<protein>
    <submittedName>
        <fullName evidence="2">Uncharacterized protein</fullName>
    </submittedName>
</protein>
<dbReference type="Proteomes" id="UP000325313">
    <property type="component" value="Unassembled WGS sequence"/>
</dbReference>
<feature type="region of interest" description="Disordered" evidence="1">
    <location>
        <begin position="68"/>
        <end position="191"/>
    </location>
</feature>
<evidence type="ECO:0000313" key="2">
    <source>
        <dbReference type="EMBL" id="KAA1133867.1"/>
    </source>
</evidence>
<feature type="compositionally biased region" description="Acidic residues" evidence="1">
    <location>
        <begin position="123"/>
        <end position="133"/>
    </location>
</feature>
<feature type="compositionally biased region" description="Polar residues" evidence="1">
    <location>
        <begin position="25"/>
        <end position="35"/>
    </location>
</feature>
<feature type="region of interest" description="Disordered" evidence="1">
    <location>
        <begin position="1"/>
        <end position="41"/>
    </location>
</feature>
<gene>
    <name evidence="2" type="ORF">PGTUg99_028532</name>
</gene>
<feature type="compositionally biased region" description="Polar residues" evidence="1">
    <location>
        <begin position="161"/>
        <end position="183"/>
    </location>
</feature>
<comment type="caution">
    <text evidence="2">The sequence shown here is derived from an EMBL/GenBank/DDBJ whole genome shotgun (WGS) entry which is preliminary data.</text>
</comment>
<dbReference type="AlphaFoldDB" id="A0A5B0S7P7"/>
<name>A0A5B0S7P7_PUCGR</name>
<organism evidence="2 3">
    <name type="scientific">Puccinia graminis f. sp. tritici</name>
    <dbReference type="NCBI Taxonomy" id="56615"/>
    <lineage>
        <taxon>Eukaryota</taxon>
        <taxon>Fungi</taxon>
        <taxon>Dikarya</taxon>
        <taxon>Basidiomycota</taxon>
        <taxon>Pucciniomycotina</taxon>
        <taxon>Pucciniomycetes</taxon>
        <taxon>Pucciniales</taxon>
        <taxon>Pucciniaceae</taxon>
        <taxon>Puccinia</taxon>
    </lineage>
</organism>
<dbReference type="EMBL" id="VDEP01000070">
    <property type="protein sequence ID" value="KAA1133867.1"/>
    <property type="molecule type" value="Genomic_DNA"/>
</dbReference>